<proteinExistence type="predicted"/>
<gene>
    <name evidence="1" type="ORF">D4764_19G0004320</name>
</gene>
<organism evidence="1 2">
    <name type="scientific">Takifugu flavidus</name>
    <name type="common">sansaifugu</name>
    <dbReference type="NCBI Taxonomy" id="433684"/>
    <lineage>
        <taxon>Eukaryota</taxon>
        <taxon>Metazoa</taxon>
        <taxon>Chordata</taxon>
        <taxon>Craniata</taxon>
        <taxon>Vertebrata</taxon>
        <taxon>Euteleostomi</taxon>
        <taxon>Actinopterygii</taxon>
        <taxon>Neopterygii</taxon>
        <taxon>Teleostei</taxon>
        <taxon>Neoteleostei</taxon>
        <taxon>Acanthomorphata</taxon>
        <taxon>Eupercaria</taxon>
        <taxon>Tetraodontiformes</taxon>
        <taxon>Tetradontoidea</taxon>
        <taxon>Tetraodontidae</taxon>
        <taxon>Takifugu</taxon>
    </lineage>
</organism>
<dbReference type="Proteomes" id="UP000324091">
    <property type="component" value="Chromosome 19"/>
</dbReference>
<name>A0A5C6NML4_9TELE</name>
<dbReference type="EMBL" id="RHFK02000011">
    <property type="protein sequence ID" value="TWW68634.1"/>
    <property type="molecule type" value="Genomic_DNA"/>
</dbReference>
<sequence>MSSYETSVVPLEDKKREVIEQTQSWVTKHEDLLQNISDLHQIKSLLSAAGRGHRRIASVPIYTWRKVKAAVAWLSGEDLRGAPNSIQRPHVWGGSLTVDASSLALQYPGDLSGSNLLMALGR</sequence>
<comment type="caution">
    <text evidence="1">The sequence shown here is derived from an EMBL/GenBank/DDBJ whole genome shotgun (WGS) entry which is preliminary data.</text>
</comment>
<reference evidence="1 2" key="1">
    <citation type="submission" date="2019-04" db="EMBL/GenBank/DDBJ databases">
        <title>Chromosome genome assembly for Takifugu flavidus.</title>
        <authorList>
            <person name="Xiao S."/>
        </authorList>
    </citation>
    <scope>NUCLEOTIDE SEQUENCE [LARGE SCALE GENOMIC DNA]</scope>
    <source>
        <strain evidence="1">HTHZ2018</strain>
        <tissue evidence="1">Muscle</tissue>
    </source>
</reference>
<protein>
    <submittedName>
        <fullName evidence="1">Uncharacterized protein</fullName>
    </submittedName>
</protein>
<accession>A0A5C6NML4</accession>
<dbReference type="AlphaFoldDB" id="A0A5C6NML4"/>
<keyword evidence="2" id="KW-1185">Reference proteome</keyword>
<evidence type="ECO:0000313" key="2">
    <source>
        <dbReference type="Proteomes" id="UP000324091"/>
    </source>
</evidence>
<evidence type="ECO:0000313" key="1">
    <source>
        <dbReference type="EMBL" id="TWW68634.1"/>
    </source>
</evidence>